<dbReference type="EMBL" id="BNAO01000012">
    <property type="protein sequence ID" value="GHG77621.1"/>
    <property type="molecule type" value="Genomic_DNA"/>
</dbReference>
<keyword evidence="3" id="KW-0238">DNA-binding</keyword>
<proteinExistence type="predicted"/>
<evidence type="ECO:0000313" key="6">
    <source>
        <dbReference type="EMBL" id="GHG77621.1"/>
    </source>
</evidence>
<accession>A0ABQ3L3E3</accession>
<evidence type="ECO:0000256" key="3">
    <source>
        <dbReference type="ARBA" id="ARBA00023125"/>
    </source>
</evidence>
<evidence type="ECO:0000313" key="7">
    <source>
        <dbReference type="Proteomes" id="UP000659697"/>
    </source>
</evidence>
<dbReference type="RefSeq" id="WP_189434189.1">
    <property type="nucleotide sequence ID" value="NZ_BNAO01000012.1"/>
</dbReference>
<comment type="caution">
    <text evidence="6">The sequence shown here is derived from an EMBL/GenBank/DDBJ whole genome shotgun (WGS) entry which is preliminary data.</text>
</comment>
<keyword evidence="7" id="KW-1185">Reference proteome</keyword>
<name>A0ABQ3L3E3_9ALTE</name>
<reference evidence="7" key="1">
    <citation type="journal article" date="2019" name="Int. J. Syst. Evol. Microbiol.">
        <title>The Global Catalogue of Microorganisms (GCM) 10K type strain sequencing project: providing services to taxonomists for standard genome sequencing and annotation.</title>
        <authorList>
            <consortium name="The Broad Institute Genomics Platform"/>
            <consortium name="The Broad Institute Genome Sequencing Center for Infectious Disease"/>
            <person name="Wu L."/>
            <person name="Ma J."/>
        </authorList>
    </citation>
    <scope>NUCLEOTIDE SEQUENCE [LARGE SCALE GENOMIC DNA]</scope>
    <source>
        <strain evidence="7">CGMCC 1.7003</strain>
    </source>
</reference>
<keyword evidence="1" id="KW-0678">Repressor</keyword>
<feature type="domain" description="HTH merR-type" evidence="5">
    <location>
        <begin position="1"/>
        <end position="68"/>
    </location>
</feature>
<evidence type="ECO:0000256" key="2">
    <source>
        <dbReference type="ARBA" id="ARBA00023015"/>
    </source>
</evidence>
<dbReference type="SMART" id="SM00422">
    <property type="entry name" value="HTH_MERR"/>
    <property type="match status" value="1"/>
</dbReference>
<sequence length="133" mass="14976">MFIGEVVKQTGASAKAVRLYETLGLLGQVQRRGLYRHYSAVQLAQIKLIRQAQQLGFRLSELGAMLPDAGQQPDWSLLLQHLEDKQLDIRRQLSRLQQFDQQLSLMIKEISHCSAAQPQPVLTDCSTLVFTGT</sequence>
<dbReference type="PANTHER" id="PTHR30204:SF69">
    <property type="entry name" value="MERR-FAMILY TRANSCRIPTIONAL REGULATOR"/>
    <property type="match status" value="1"/>
</dbReference>
<dbReference type="InterPro" id="IPR000551">
    <property type="entry name" value="MerR-type_HTH_dom"/>
</dbReference>
<dbReference type="InterPro" id="IPR047057">
    <property type="entry name" value="MerR_fam"/>
</dbReference>
<dbReference type="InterPro" id="IPR009061">
    <property type="entry name" value="DNA-bd_dom_put_sf"/>
</dbReference>
<organism evidence="6 7">
    <name type="scientific">Alishewanella longhuensis</name>
    <dbReference type="NCBI Taxonomy" id="1091037"/>
    <lineage>
        <taxon>Bacteria</taxon>
        <taxon>Pseudomonadati</taxon>
        <taxon>Pseudomonadota</taxon>
        <taxon>Gammaproteobacteria</taxon>
        <taxon>Alteromonadales</taxon>
        <taxon>Alteromonadaceae</taxon>
        <taxon>Alishewanella</taxon>
    </lineage>
</organism>
<dbReference type="PRINTS" id="PR00040">
    <property type="entry name" value="HTHMERR"/>
</dbReference>
<dbReference type="SUPFAM" id="SSF46955">
    <property type="entry name" value="Putative DNA-binding domain"/>
    <property type="match status" value="1"/>
</dbReference>
<evidence type="ECO:0000259" key="5">
    <source>
        <dbReference type="PROSITE" id="PS50937"/>
    </source>
</evidence>
<evidence type="ECO:0000256" key="1">
    <source>
        <dbReference type="ARBA" id="ARBA00022491"/>
    </source>
</evidence>
<dbReference type="PROSITE" id="PS50937">
    <property type="entry name" value="HTH_MERR_2"/>
    <property type="match status" value="1"/>
</dbReference>
<gene>
    <name evidence="6" type="primary">cueR</name>
    <name evidence="6" type="ORF">GCM10010919_33380</name>
</gene>
<keyword evidence="2" id="KW-0805">Transcription regulation</keyword>
<dbReference type="PANTHER" id="PTHR30204">
    <property type="entry name" value="REDOX-CYCLING DRUG-SENSING TRANSCRIPTIONAL ACTIVATOR SOXR"/>
    <property type="match status" value="1"/>
</dbReference>
<dbReference type="Proteomes" id="UP000659697">
    <property type="component" value="Unassembled WGS sequence"/>
</dbReference>
<protein>
    <submittedName>
        <fullName evidence="6">MerR family transcriptional regulator</fullName>
    </submittedName>
</protein>
<keyword evidence="4" id="KW-0804">Transcription</keyword>
<evidence type="ECO:0000256" key="4">
    <source>
        <dbReference type="ARBA" id="ARBA00023163"/>
    </source>
</evidence>
<dbReference type="Gene3D" id="1.10.1660.10">
    <property type="match status" value="1"/>
</dbReference>
<dbReference type="Pfam" id="PF13411">
    <property type="entry name" value="MerR_1"/>
    <property type="match status" value="1"/>
</dbReference>